<evidence type="ECO:0000313" key="6">
    <source>
        <dbReference type="Proteomes" id="UP000315628"/>
    </source>
</evidence>
<organism evidence="5 6">
    <name type="scientific">Marihabitans asiaticum</name>
    <dbReference type="NCBI Taxonomy" id="415218"/>
    <lineage>
        <taxon>Bacteria</taxon>
        <taxon>Bacillati</taxon>
        <taxon>Actinomycetota</taxon>
        <taxon>Actinomycetes</taxon>
        <taxon>Micrococcales</taxon>
        <taxon>Intrasporangiaceae</taxon>
        <taxon>Marihabitans</taxon>
    </lineage>
</organism>
<protein>
    <submittedName>
        <fullName evidence="5">Uncharacterized protein YlxW (UPF0749 family)</fullName>
    </submittedName>
</protein>
<proteinExistence type="inferred from homology"/>
<dbReference type="EMBL" id="VIUW01000005">
    <property type="protein sequence ID" value="TWD13269.1"/>
    <property type="molecule type" value="Genomic_DNA"/>
</dbReference>
<gene>
    <name evidence="5" type="ORF">FB557_2658</name>
</gene>
<accession>A0A560W6M1</accession>
<evidence type="ECO:0000256" key="4">
    <source>
        <dbReference type="SAM" id="Phobius"/>
    </source>
</evidence>
<name>A0A560W6M1_9MICO</name>
<keyword evidence="4" id="KW-1133">Transmembrane helix</keyword>
<dbReference type="OrthoDB" id="3211287at2"/>
<dbReference type="Pfam" id="PF05949">
    <property type="entry name" value="DUF881"/>
    <property type="match status" value="1"/>
</dbReference>
<comment type="similarity">
    <text evidence="1">Belongs to the UPF0749 family.</text>
</comment>
<dbReference type="Proteomes" id="UP000315628">
    <property type="component" value="Unassembled WGS sequence"/>
</dbReference>
<feature type="region of interest" description="Disordered" evidence="3">
    <location>
        <begin position="1"/>
        <end position="21"/>
    </location>
</feature>
<keyword evidence="4" id="KW-0812">Transmembrane</keyword>
<evidence type="ECO:0000256" key="1">
    <source>
        <dbReference type="ARBA" id="ARBA00009108"/>
    </source>
</evidence>
<dbReference type="GO" id="GO:0005886">
    <property type="term" value="C:plasma membrane"/>
    <property type="evidence" value="ECO:0007669"/>
    <property type="project" value="TreeGrafter"/>
</dbReference>
<evidence type="ECO:0000256" key="2">
    <source>
        <dbReference type="SAM" id="Coils"/>
    </source>
</evidence>
<dbReference type="AlphaFoldDB" id="A0A560W6M1"/>
<keyword evidence="2" id="KW-0175">Coiled coil</keyword>
<dbReference type="PANTHER" id="PTHR37313:SF2">
    <property type="entry name" value="UPF0749 PROTEIN YLXX"/>
    <property type="match status" value="1"/>
</dbReference>
<reference evidence="5 6" key="1">
    <citation type="submission" date="2019-06" db="EMBL/GenBank/DDBJ databases">
        <title>Sequencing the genomes of 1000 actinobacteria strains.</title>
        <authorList>
            <person name="Klenk H.-P."/>
        </authorList>
    </citation>
    <scope>NUCLEOTIDE SEQUENCE [LARGE SCALE GENOMIC DNA]</scope>
    <source>
        <strain evidence="5 6">DSM 18935</strain>
    </source>
</reference>
<sequence>MSERSTGPKTPTPDREGGATPSAWSRLYRMARPRATRTNFFALALAALLGFAIATQVTETADQSLETLREEELVRILDDVTQNGERLEDEIAELEQTRDQLRSASGSEEAIAAAQERLDTLGILAGTVRATGPGITVSLDGSEEAVSAATLIDTMQELRDAGAEAMQVDDVRVVASTHFTGSGGTISADGVPLTRPYTFKVIGDPQTLSSALEIPGGISESVRGRGGTVSVAELDSVSIDAVHEVTKGEYARPVPEEEASE</sequence>
<feature type="transmembrane region" description="Helical" evidence="4">
    <location>
        <begin position="39"/>
        <end position="57"/>
    </location>
</feature>
<evidence type="ECO:0000256" key="3">
    <source>
        <dbReference type="SAM" id="MobiDB-lite"/>
    </source>
</evidence>
<keyword evidence="4" id="KW-0472">Membrane</keyword>
<dbReference type="PANTHER" id="PTHR37313">
    <property type="entry name" value="UPF0749 PROTEIN RV1825"/>
    <property type="match status" value="1"/>
</dbReference>
<evidence type="ECO:0000313" key="5">
    <source>
        <dbReference type="EMBL" id="TWD13269.1"/>
    </source>
</evidence>
<comment type="caution">
    <text evidence="5">The sequence shown here is derived from an EMBL/GenBank/DDBJ whole genome shotgun (WGS) entry which is preliminary data.</text>
</comment>
<dbReference type="RefSeq" id="WP_144858085.1">
    <property type="nucleotide sequence ID" value="NZ_BAAAYT010000002.1"/>
</dbReference>
<dbReference type="Gene3D" id="3.30.70.1880">
    <property type="entry name" value="Protein of unknown function DUF881"/>
    <property type="match status" value="1"/>
</dbReference>
<dbReference type="InterPro" id="IPR010273">
    <property type="entry name" value="DUF881"/>
</dbReference>
<keyword evidence="6" id="KW-1185">Reference proteome</keyword>
<feature type="coiled-coil region" evidence="2">
    <location>
        <begin position="70"/>
        <end position="107"/>
    </location>
</feature>